<evidence type="ECO:0000256" key="1">
    <source>
        <dbReference type="ARBA" id="ARBA00006711"/>
    </source>
</evidence>
<keyword evidence="7 11" id="KW-0804">Transcription</keyword>
<dbReference type="EMBL" id="CP017834">
    <property type="protein sequence ID" value="APJ04764.1"/>
    <property type="molecule type" value="Genomic_DNA"/>
</dbReference>
<protein>
    <recommendedName>
        <fullName evidence="3 11">DNA-directed RNA polymerase subunit omega</fullName>
        <shortName evidence="11">RNAP omega subunit</shortName>
        <ecNumber evidence="2 11">2.7.7.6</ecNumber>
    </recommendedName>
    <alternativeName>
        <fullName evidence="9 11">RNA polymerase omega subunit</fullName>
    </alternativeName>
    <alternativeName>
        <fullName evidence="8 11">Transcriptase subunit omega</fullName>
    </alternativeName>
</protein>
<proteinExistence type="inferred from homology"/>
<comment type="subunit">
    <text evidence="11">The RNAP catalytic core consists of 2 alpha, 1 beta, 1 beta' and 1 omega subunit. When a sigma factor is associated with the core the holoenzyme is formed, which can initiate transcription.</text>
</comment>
<dbReference type="GO" id="GO:0000428">
    <property type="term" value="C:DNA-directed RNA polymerase complex"/>
    <property type="evidence" value="ECO:0007669"/>
    <property type="project" value="UniProtKB-KW"/>
</dbReference>
<evidence type="ECO:0000256" key="10">
    <source>
        <dbReference type="ARBA" id="ARBA00048552"/>
    </source>
</evidence>
<evidence type="ECO:0000256" key="6">
    <source>
        <dbReference type="ARBA" id="ARBA00022695"/>
    </source>
</evidence>
<dbReference type="NCBIfam" id="TIGR00690">
    <property type="entry name" value="rpoZ"/>
    <property type="match status" value="1"/>
</dbReference>
<keyword evidence="6 11" id="KW-0548">Nucleotidyltransferase</keyword>
<gene>
    <name evidence="11" type="primary">rpoZ</name>
    <name evidence="12" type="ORF">AXG55_13000</name>
</gene>
<dbReference type="InterPro" id="IPR036161">
    <property type="entry name" value="RPB6/omega-like_sf"/>
</dbReference>
<dbReference type="InterPro" id="IPR006110">
    <property type="entry name" value="Pol_omega/Rpo6/RPB6"/>
</dbReference>
<dbReference type="PANTHER" id="PTHR34476:SF1">
    <property type="entry name" value="DNA-DIRECTED RNA POLYMERASE SUBUNIT OMEGA"/>
    <property type="match status" value="1"/>
</dbReference>
<dbReference type="GO" id="GO:0003899">
    <property type="term" value="F:DNA-directed RNA polymerase activity"/>
    <property type="evidence" value="ECO:0007669"/>
    <property type="project" value="UniProtKB-UniRule"/>
</dbReference>
<comment type="similarity">
    <text evidence="1 11">Belongs to the RNA polymerase subunit omega family.</text>
</comment>
<reference evidence="12 13" key="1">
    <citation type="submission" date="2016-10" db="EMBL/GenBank/DDBJ databases">
        <title>Silvanigrella aquatica sp. nov., isolated from a freshwater lake located in the Black Forest, Germany, description of Silvanigrellaceae fam. nov., Silvanigrellales ord. nov., reclassification of the order Bdellovibrionales in the class Oligoflexia, reclassification of the families Bacteriovoracaceae and Halobacteriovoraceae in the new order Bacteriovoracales ord. nov., and reclassification of the family Pseudobacteriovoracaceae in the order Oligoflexiales.</title>
        <authorList>
            <person name="Hahn M.W."/>
            <person name="Schmidt J."/>
            <person name="Koll U."/>
            <person name="Rohde M."/>
            <person name="Verbag S."/>
            <person name="Pitt A."/>
            <person name="Nakai R."/>
            <person name="Naganuma T."/>
            <person name="Lang E."/>
        </authorList>
    </citation>
    <scope>NUCLEOTIDE SEQUENCE [LARGE SCALE GENOMIC DNA]</scope>
    <source>
        <strain evidence="12 13">MWH-Nonnen-W8red</strain>
    </source>
</reference>
<comment type="function">
    <text evidence="11">Promotes RNA polymerase assembly. Latches the N- and C-terminal regions of the beta' subunit thereby facilitating its interaction with the beta and alpha subunits.</text>
</comment>
<dbReference type="HAMAP" id="MF_00366">
    <property type="entry name" value="RNApol_bact_RpoZ"/>
    <property type="match status" value="1"/>
</dbReference>
<accession>A0A1L4D3I3</accession>
<dbReference type="OrthoDB" id="5296024at2"/>
<evidence type="ECO:0000256" key="3">
    <source>
        <dbReference type="ARBA" id="ARBA00013725"/>
    </source>
</evidence>
<dbReference type="EC" id="2.7.7.6" evidence="2 11"/>
<dbReference type="Pfam" id="PF01192">
    <property type="entry name" value="RNA_pol_Rpb6"/>
    <property type="match status" value="1"/>
</dbReference>
<dbReference type="STRING" id="1915309.AXG55_13000"/>
<evidence type="ECO:0000256" key="4">
    <source>
        <dbReference type="ARBA" id="ARBA00022478"/>
    </source>
</evidence>
<evidence type="ECO:0000313" key="13">
    <source>
        <dbReference type="Proteomes" id="UP000184731"/>
    </source>
</evidence>
<dbReference type="GO" id="GO:0003677">
    <property type="term" value="F:DNA binding"/>
    <property type="evidence" value="ECO:0007669"/>
    <property type="project" value="UniProtKB-UniRule"/>
</dbReference>
<dbReference type="SUPFAM" id="SSF63562">
    <property type="entry name" value="RPB6/omega subunit-like"/>
    <property type="match status" value="1"/>
</dbReference>
<evidence type="ECO:0000256" key="2">
    <source>
        <dbReference type="ARBA" id="ARBA00012418"/>
    </source>
</evidence>
<comment type="catalytic activity">
    <reaction evidence="10 11">
        <text>RNA(n) + a ribonucleoside 5'-triphosphate = RNA(n+1) + diphosphate</text>
        <dbReference type="Rhea" id="RHEA:21248"/>
        <dbReference type="Rhea" id="RHEA-COMP:14527"/>
        <dbReference type="Rhea" id="RHEA-COMP:17342"/>
        <dbReference type="ChEBI" id="CHEBI:33019"/>
        <dbReference type="ChEBI" id="CHEBI:61557"/>
        <dbReference type="ChEBI" id="CHEBI:140395"/>
        <dbReference type="EC" id="2.7.7.6"/>
    </reaction>
</comment>
<evidence type="ECO:0000256" key="11">
    <source>
        <dbReference type="HAMAP-Rule" id="MF_00366"/>
    </source>
</evidence>
<dbReference type="PANTHER" id="PTHR34476">
    <property type="entry name" value="DNA-DIRECTED RNA POLYMERASE SUBUNIT OMEGA"/>
    <property type="match status" value="1"/>
</dbReference>
<evidence type="ECO:0000313" key="12">
    <source>
        <dbReference type="EMBL" id="APJ04764.1"/>
    </source>
</evidence>
<dbReference type="Proteomes" id="UP000184731">
    <property type="component" value="Chromosome"/>
</dbReference>
<evidence type="ECO:0000256" key="5">
    <source>
        <dbReference type="ARBA" id="ARBA00022679"/>
    </source>
</evidence>
<keyword evidence="5 11" id="KW-0808">Transferase</keyword>
<dbReference type="SMART" id="SM01409">
    <property type="entry name" value="RNA_pol_Rpb6"/>
    <property type="match status" value="1"/>
</dbReference>
<dbReference type="KEGG" id="saqi:AXG55_13000"/>
<dbReference type="AlphaFoldDB" id="A0A1L4D3I3"/>
<dbReference type="Gene3D" id="3.90.940.10">
    <property type="match status" value="1"/>
</dbReference>
<organism evidence="12 13">
    <name type="scientific">Silvanigrella aquatica</name>
    <dbReference type="NCBI Taxonomy" id="1915309"/>
    <lineage>
        <taxon>Bacteria</taxon>
        <taxon>Pseudomonadati</taxon>
        <taxon>Bdellovibrionota</taxon>
        <taxon>Oligoflexia</taxon>
        <taxon>Silvanigrellales</taxon>
        <taxon>Silvanigrellaceae</taxon>
        <taxon>Silvanigrella</taxon>
    </lineage>
</organism>
<sequence length="75" mass="8224">MARISVQDCLDQIPNRFAVVMLAARRMRQLQKGSDALVECKNKEAVTALREIAAGKVGIKNAEIVPGLHLPNKVK</sequence>
<evidence type="ECO:0000256" key="9">
    <source>
        <dbReference type="ARBA" id="ARBA00030998"/>
    </source>
</evidence>
<evidence type="ECO:0000256" key="8">
    <source>
        <dbReference type="ARBA" id="ARBA00029924"/>
    </source>
</evidence>
<keyword evidence="13" id="KW-1185">Reference proteome</keyword>
<dbReference type="GO" id="GO:0006351">
    <property type="term" value="P:DNA-templated transcription"/>
    <property type="evidence" value="ECO:0007669"/>
    <property type="project" value="UniProtKB-UniRule"/>
</dbReference>
<dbReference type="RefSeq" id="WP_148698522.1">
    <property type="nucleotide sequence ID" value="NZ_CP017834.1"/>
</dbReference>
<evidence type="ECO:0000256" key="7">
    <source>
        <dbReference type="ARBA" id="ARBA00023163"/>
    </source>
</evidence>
<name>A0A1L4D3I3_9BACT</name>
<keyword evidence="4 11" id="KW-0240">DNA-directed RNA polymerase</keyword>
<dbReference type="InterPro" id="IPR003716">
    <property type="entry name" value="DNA-dir_RNA_pol_omega"/>
</dbReference>